<dbReference type="PROSITE" id="PS51192">
    <property type="entry name" value="HELICASE_ATP_BIND_1"/>
    <property type="match status" value="1"/>
</dbReference>
<comment type="caution">
    <text evidence="9">The sequence shown here is derived from an EMBL/GenBank/DDBJ whole genome shotgun (WGS) entry which is preliminary data.</text>
</comment>
<dbReference type="SMART" id="SM00490">
    <property type="entry name" value="HELICc"/>
    <property type="match status" value="1"/>
</dbReference>
<dbReference type="PROSITE" id="PS51194">
    <property type="entry name" value="HELICASE_CTER"/>
    <property type="match status" value="1"/>
</dbReference>
<protein>
    <recommendedName>
        <fullName evidence="5">DNA 3'-5' helicase</fullName>
        <ecNumber evidence="5">5.6.2.4</ecNumber>
    </recommendedName>
</protein>
<gene>
    <name evidence="9" type="ORF">QCA50_008205</name>
</gene>
<dbReference type="SUPFAM" id="SSF52540">
    <property type="entry name" value="P-loop containing nucleoside triphosphate hydrolases"/>
    <property type="match status" value="1"/>
</dbReference>
<keyword evidence="3" id="KW-0067">ATP-binding</keyword>
<comment type="similarity">
    <text evidence="1">Belongs to the helicase family. RecQ subfamily.</text>
</comment>
<evidence type="ECO:0000313" key="10">
    <source>
        <dbReference type="Proteomes" id="UP001385951"/>
    </source>
</evidence>
<dbReference type="GO" id="GO:0043138">
    <property type="term" value="F:3'-5' DNA helicase activity"/>
    <property type="evidence" value="ECO:0007669"/>
    <property type="project" value="UniProtKB-EC"/>
</dbReference>
<dbReference type="InterPro" id="IPR011545">
    <property type="entry name" value="DEAD/DEAH_box_helicase_dom"/>
</dbReference>
<dbReference type="PANTHER" id="PTHR13710:SF149">
    <property type="entry name" value="ATP-DEPENDENT DNA HELICASE TLH2"/>
    <property type="match status" value="1"/>
</dbReference>
<feature type="domain" description="Helicase C-terminal" evidence="8">
    <location>
        <begin position="259"/>
        <end position="423"/>
    </location>
</feature>
<dbReference type="InterPro" id="IPR014001">
    <property type="entry name" value="Helicase_ATP-bd"/>
</dbReference>
<dbReference type="EMBL" id="JASBNA010000010">
    <property type="protein sequence ID" value="KAK7688667.1"/>
    <property type="molecule type" value="Genomic_DNA"/>
</dbReference>
<sequence>MFLFSSPDGHSLVRQILKPKLPYELHDFQVEGICKSLDGVSLLAVTPTGSGKTAYYAAYMLVLQEISRDVQLQERTGLDLPDNPVMIIAYPTIGLEVEMAVYFRSLGLNTVVLNHHTVSEARIQGVNLWTTARKDATMILLSPEMIATPGYDTLIEDEGFTNCTRAFGVDEVHLCNFWGEKFCLAFKQLGWNHRRLGSHTVLILTTATLAKGRDTNTILDMFGLDSGEYHLIRRSNVRRNLQIIFRVLNGSISGSVFSDFDWVLKSHRKTVIFCRSIKQGDRLLTYLRLLASKIPGINPKNRIRSYNALNWPDLNAEVLESFRHMADTQVIVATDAMMVGIDLPNVEDVLVLSPENLDEFLQKIGRAGRSQLIVMKARGIAFITKQAIQLAKKIIAADHQKSVKRTDGGKRGHSLDMGMACMILADCKTEAQNNHYNNPPSDSPCGCATCHRFPPAIHTCCCSGCVPETPPVTSRKRKARVMVLDDERLSEEMRTWAKTRLTTFRNMIYHDAGSSILPPYIYLPDLTIQTLLDEFYTLHDIDQLRLRLAKRTHLLPYIDALWDELHTLRVGFETMRHREDQDKELRAERTHQEKEEWANDENFISGVLSFDSPQCGLPLMDSSIHNSPGRKRAGSSHKSQSTASKRQR</sequence>
<dbReference type="GO" id="GO:0003676">
    <property type="term" value="F:nucleic acid binding"/>
    <property type="evidence" value="ECO:0007669"/>
    <property type="project" value="InterPro"/>
</dbReference>
<evidence type="ECO:0000256" key="6">
    <source>
        <dbReference type="SAM" id="MobiDB-lite"/>
    </source>
</evidence>
<feature type="region of interest" description="Disordered" evidence="6">
    <location>
        <begin position="619"/>
        <end position="648"/>
    </location>
</feature>
<dbReference type="Pfam" id="PF00271">
    <property type="entry name" value="Helicase_C"/>
    <property type="match status" value="1"/>
</dbReference>
<evidence type="ECO:0000259" key="7">
    <source>
        <dbReference type="PROSITE" id="PS51192"/>
    </source>
</evidence>
<feature type="compositionally biased region" description="Polar residues" evidence="6">
    <location>
        <begin position="636"/>
        <end position="648"/>
    </location>
</feature>
<dbReference type="GO" id="GO:0005634">
    <property type="term" value="C:nucleus"/>
    <property type="evidence" value="ECO:0007669"/>
    <property type="project" value="TreeGrafter"/>
</dbReference>
<organism evidence="9 10">
    <name type="scientific">Cerrena zonata</name>
    <dbReference type="NCBI Taxonomy" id="2478898"/>
    <lineage>
        <taxon>Eukaryota</taxon>
        <taxon>Fungi</taxon>
        <taxon>Dikarya</taxon>
        <taxon>Basidiomycota</taxon>
        <taxon>Agaricomycotina</taxon>
        <taxon>Agaricomycetes</taxon>
        <taxon>Polyporales</taxon>
        <taxon>Cerrenaceae</taxon>
        <taxon>Cerrena</taxon>
    </lineage>
</organism>
<dbReference type="GO" id="GO:0000724">
    <property type="term" value="P:double-strand break repair via homologous recombination"/>
    <property type="evidence" value="ECO:0007669"/>
    <property type="project" value="TreeGrafter"/>
</dbReference>
<dbReference type="GO" id="GO:0009378">
    <property type="term" value="F:four-way junction helicase activity"/>
    <property type="evidence" value="ECO:0007669"/>
    <property type="project" value="TreeGrafter"/>
</dbReference>
<feature type="domain" description="Helicase ATP-binding" evidence="7">
    <location>
        <begin position="33"/>
        <end position="227"/>
    </location>
</feature>
<dbReference type="EC" id="5.6.2.4" evidence="5"/>
<proteinExistence type="inferred from homology"/>
<evidence type="ECO:0000256" key="5">
    <source>
        <dbReference type="ARBA" id="ARBA00034808"/>
    </source>
</evidence>
<reference evidence="9 10" key="1">
    <citation type="submission" date="2022-09" db="EMBL/GenBank/DDBJ databases">
        <authorList>
            <person name="Palmer J.M."/>
        </authorList>
    </citation>
    <scope>NUCLEOTIDE SEQUENCE [LARGE SCALE GENOMIC DNA]</scope>
    <source>
        <strain evidence="9 10">DSM 7382</strain>
    </source>
</reference>
<dbReference type="Pfam" id="PF00270">
    <property type="entry name" value="DEAD"/>
    <property type="match status" value="1"/>
</dbReference>
<name>A0AAW0GAS0_9APHY</name>
<dbReference type="InterPro" id="IPR001650">
    <property type="entry name" value="Helicase_C-like"/>
</dbReference>
<evidence type="ECO:0000256" key="1">
    <source>
        <dbReference type="ARBA" id="ARBA00005446"/>
    </source>
</evidence>
<evidence type="ECO:0000259" key="8">
    <source>
        <dbReference type="PROSITE" id="PS51194"/>
    </source>
</evidence>
<dbReference type="Gene3D" id="3.40.50.300">
    <property type="entry name" value="P-loop containing nucleotide triphosphate hydrolases"/>
    <property type="match status" value="2"/>
</dbReference>
<evidence type="ECO:0000313" key="9">
    <source>
        <dbReference type="EMBL" id="KAK7688667.1"/>
    </source>
</evidence>
<evidence type="ECO:0000256" key="3">
    <source>
        <dbReference type="ARBA" id="ARBA00022840"/>
    </source>
</evidence>
<dbReference type="Proteomes" id="UP001385951">
    <property type="component" value="Unassembled WGS sequence"/>
</dbReference>
<keyword evidence="2" id="KW-0547">Nucleotide-binding</keyword>
<accession>A0AAW0GAS0</accession>
<evidence type="ECO:0000256" key="2">
    <source>
        <dbReference type="ARBA" id="ARBA00022741"/>
    </source>
</evidence>
<dbReference type="GO" id="GO:0005694">
    <property type="term" value="C:chromosome"/>
    <property type="evidence" value="ECO:0007669"/>
    <property type="project" value="TreeGrafter"/>
</dbReference>
<comment type="catalytic activity">
    <reaction evidence="4">
        <text>Couples ATP hydrolysis with the unwinding of duplex DNA by translocating in the 3'-5' direction.</text>
        <dbReference type="EC" id="5.6.2.4"/>
    </reaction>
</comment>
<dbReference type="GO" id="GO:0005737">
    <property type="term" value="C:cytoplasm"/>
    <property type="evidence" value="ECO:0007669"/>
    <property type="project" value="TreeGrafter"/>
</dbReference>
<dbReference type="AlphaFoldDB" id="A0AAW0GAS0"/>
<evidence type="ECO:0000256" key="4">
    <source>
        <dbReference type="ARBA" id="ARBA00034617"/>
    </source>
</evidence>
<dbReference type="InterPro" id="IPR027417">
    <property type="entry name" value="P-loop_NTPase"/>
</dbReference>
<keyword evidence="10" id="KW-1185">Reference proteome</keyword>
<dbReference type="PANTHER" id="PTHR13710">
    <property type="entry name" value="DNA HELICASE RECQ FAMILY MEMBER"/>
    <property type="match status" value="1"/>
</dbReference>
<dbReference type="GO" id="GO:0005524">
    <property type="term" value="F:ATP binding"/>
    <property type="evidence" value="ECO:0007669"/>
    <property type="project" value="UniProtKB-KW"/>
</dbReference>